<comment type="caution">
    <text evidence="2">The sequence shown here is derived from an EMBL/GenBank/DDBJ whole genome shotgun (WGS) entry which is preliminary data.</text>
</comment>
<accession>A0AAW0ALR3</accession>
<dbReference type="Proteomes" id="UP001362999">
    <property type="component" value="Unassembled WGS sequence"/>
</dbReference>
<evidence type="ECO:0000313" key="3">
    <source>
        <dbReference type="Proteomes" id="UP001362999"/>
    </source>
</evidence>
<reference evidence="2 3" key="1">
    <citation type="journal article" date="2024" name="J Genomics">
        <title>Draft genome sequencing and assembly of Favolaschia claudopus CIRM-BRFM 2984 isolated from oak limbs.</title>
        <authorList>
            <person name="Navarro D."/>
            <person name="Drula E."/>
            <person name="Chaduli D."/>
            <person name="Cazenave R."/>
            <person name="Ahrendt S."/>
            <person name="Wang J."/>
            <person name="Lipzen A."/>
            <person name="Daum C."/>
            <person name="Barry K."/>
            <person name="Grigoriev I.V."/>
            <person name="Favel A."/>
            <person name="Rosso M.N."/>
            <person name="Martin F."/>
        </authorList>
    </citation>
    <scope>NUCLEOTIDE SEQUENCE [LARGE SCALE GENOMIC DNA]</scope>
    <source>
        <strain evidence="2 3">CIRM-BRFM 2984</strain>
    </source>
</reference>
<evidence type="ECO:0000313" key="2">
    <source>
        <dbReference type="EMBL" id="KAK7013854.1"/>
    </source>
</evidence>
<dbReference type="EMBL" id="JAWWNJ010000058">
    <property type="protein sequence ID" value="KAK7013854.1"/>
    <property type="molecule type" value="Genomic_DNA"/>
</dbReference>
<evidence type="ECO:0008006" key="4">
    <source>
        <dbReference type="Google" id="ProtNLM"/>
    </source>
</evidence>
<organism evidence="2 3">
    <name type="scientific">Favolaschia claudopus</name>
    <dbReference type="NCBI Taxonomy" id="2862362"/>
    <lineage>
        <taxon>Eukaryota</taxon>
        <taxon>Fungi</taxon>
        <taxon>Dikarya</taxon>
        <taxon>Basidiomycota</taxon>
        <taxon>Agaricomycotina</taxon>
        <taxon>Agaricomycetes</taxon>
        <taxon>Agaricomycetidae</taxon>
        <taxon>Agaricales</taxon>
        <taxon>Marasmiineae</taxon>
        <taxon>Mycenaceae</taxon>
        <taxon>Favolaschia</taxon>
    </lineage>
</organism>
<name>A0AAW0ALR3_9AGAR</name>
<keyword evidence="3" id="KW-1185">Reference proteome</keyword>
<sequence>MPSSKSSKRKSQNFGRCPHCFTRVGSVKKHISRTPWCHQKWAESLNDDPGAVITGHDEEPPPPPPRTPSPIPSDDDDPMPLADDFIFPPREESPQPPEPLPNPRRVTVEDEDDPQNFDRFVEPFGDEASGRAEAGVPLRRGETSFERTRAYQQAHDESKYMPFQDGDEWELARWLSKNVNQTATEEYLALPTTKRLNLSFHNKRSFLLKVDKLPTGPDWTCKIVTAAGDRLDEDGELMTEELELWMRNPVECIKELMSNPAFREHMAYAPERVYSSAEGGEDSRIIDEMWTANWWWELQKRLPPGACISGIIIASDKTQLSQFSGDKSAWPVYLTIGNISKDVRRQPSAHATVLIGYLPVSKLTCFSDDTRSLAGYRLFHKCMSLLLEPLIAAGKEGVEMVCADGFVRRVYPILAAYVADYPEQCLVACCKENRCVRCRVDPKRRGENLVRTLWRDQDDTLAAMQDHKNHRENPTFDDDGLRPIFTPFWADLPHCDIFAAFAPDLLHQLHKGVFKDHLVQWCTKIVGEKELDARFKAMNAFAGLRHFKKGISTITQWTGGEHKEMQRVFLGVLAGAVSARVLTTVKALIDFIYYAQLQSHTTRTLNALQSALNTFHSHKDVFVTAGIRKHFNIPKFHALQHYVDSIYRLGSADGYNTESPERLHIDFAKKAYRASNRRDYTEQMALWLQRQEAVALRVSYLQWLTLQDTPTAGDADDNVDDADDDADGAERIELPKTRLPTTAYTIAKTAANKNVSVTYLQTIHGAEDFIPALTDFLRRRFQYPIAPSQYDRYDIFNQIKLHLPPNRYLSNQPRSCRIRAVAAVPPKDRKPGIPAIFDTALVIEDPSQYVPSSGIEGLRPAQIRIIFKLPPQFGNYPHPLAYIEWFTPLNRPDRNTGMYTTHRSTRLHRRNAAIVSVEQIVRSCHLMADSRGTIDPTWTSTNVLDKAKLFHVNPYVLLDTFTRQNLT</sequence>
<feature type="region of interest" description="Disordered" evidence="1">
    <location>
        <begin position="1"/>
        <end position="20"/>
    </location>
</feature>
<dbReference type="AlphaFoldDB" id="A0AAW0ALR3"/>
<dbReference type="Pfam" id="PF18759">
    <property type="entry name" value="Plavaka"/>
    <property type="match status" value="1"/>
</dbReference>
<proteinExistence type="predicted"/>
<dbReference type="InterPro" id="IPR041078">
    <property type="entry name" value="Plavaka"/>
</dbReference>
<gene>
    <name evidence="2" type="ORF">R3P38DRAFT_2545693</name>
</gene>
<protein>
    <recommendedName>
        <fullName evidence="4">Transposase</fullName>
    </recommendedName>
</protein>
<evidence type="ECO:0000256" key="1">
    <source>
        <dbReference type="SAM" id="MobiDB-lite"/>
    </source>
</evidence>
<feature type="compositionally biased region" description="Pro residues" evidence="1">
    <location>
        <begin position="61"/>
        <end position="71"/>
    </location>
</feature>
<feature type="region of interest" description="Disordered" evidence="1">
    <location>
        <begin position="46"/>
        <end position="113"/>
    </location>
</feature>
<feature type="compositionally biased region" description="Basic residues" evidence="1">
    <location>
        <begin position="1"/>
        <end position="11"/>
    </location>
</feature>